<gene>
    <name evidence="1" type="ORF">KDK95_03050</name>
</gene>
<organism evidence="1 2">
    <name type="scientific">Actinospica acidithermotolerans</name>
    <dbReference type="NCBI Taxonomy" id="2828514"/>
    <lineage>
        <taxon>Bacteria</taxon>
        <taxon>Bacillati</taxon>
        <taxon>Actinomycetota</taxon>
        <taxon>Actinomycetes</taxon>
        <taxon>Catenulisporales</taxon>
        <taxon>Actinospicaceae</taxon>
        <taxon>Actinospica</taxon>
    </lineage>
</organism>
<evidence type="ECO:0000313" key="2">
    <source>
        <dbReference type="Proteomes" id="UP000676325"/>
    </source>
</evidence>
<proteinExistence type="predicted"/>
<dbReference type="AlphaFoldDB" id="A0A941IEI6"/>
<evidence type="ECO:0008006" key="3">
    <source>
        <dbReference type="Google" id="ProtNLM"/>
    </source>
</evidence>
<accession>A0A941IEI6</accession>
<keyword evidence="2" id="KW-1185">Reference proteome</keyword>
<dbReference type="EMBL" id="JAGSOH010000004">
    <property type="protein sequence ID" value="MBR7825270.1"/>
    <property type="molecule type" value="Genomic_DNA"/>
</dbReference>
<evidence type="ECO:0000313" key="1">
    <source>
        <dbReference type="EMBL" id="MBR7825270.1"/>
    </source>
</evidence>
<protein>
    <recommendedName>
        <fullName evidence="3">CopG-like ribbon-helix-helix domain-containing protein</fullName>
    </recommendedName>
</protein>
<name>A0A941IEI6_9ACTN</name>
<comment type="caution">
    <text evidence="1">The sequence shown here is derived from an EMBL/GenBank/DDBJ whole genome shotgun (WGS) entry which is preliminary data.</text>
</comment>
<dbReference type="RefSeq" id="WP_212516418.1">
    <property type="nucleotide sequence ID" value="NZ_JAGSOH010000004.1"/>
</dbReference>
<sequence length="69" mass="7622">METKPEVSVGIPRQLWNRVELAARDERVPVAAMVEEAINQHLSCRARLRTVASWAGEEAGVEFGEPSCS</sequence>
<dbReference type="Proteomes" id="UP000676325">
    <property type="component" value="Unassembled WGS sequence"/>
</dbReference>
<reference evidence="1" key="1">
    <citation type="submission" date="2021-04" db="EMBL/GenBank/DDBJ databases">
        <title>Genome based classification of Actinospica acidithermotolerans sp. nov., an actinobacterium isolated from an Indonesian hot spring.</title>
        <authorList>
            <person name="Kusuma A.B."/>
            <person name="Putra K.E."/>
            <person name="Nafisah S."/>
            <person name="Loh J."/>
            <person name="Nouioui I."/>
            <person name="Goodfellow M."/>
        </authorList>
    </citation>
    <scope>NUCLEOTIDE SEQUENCE</scope>
    <source>
        <strain evidence="1">MGRD01-02</strain>
    </source>
</reference>